<gene>
    <name evidence="1" type="ORF">ERS852554_01099</name>
</gene>
<dbReference type="AlphaFoldDB" id="A0A174PH84"/>
<accession>A0A174PH84</accession>
<evidence type="ECO:0000313" key="2">
    <source>
        <dbReference type="Proteomes" id="UP000095788"/>
    </source>
</evidence>
<proteinExistence type="predicted"/>
<name>A0A174PH84_BACUN</name>
<evidence type="ECO:0000313" key="1">
    <source>
        <dbReference type="EMBL" id="CUP58018.1"/>
    </source>
</evidence>
<evidence type="ECO:0008006" key="3">
    <source>
        <dbReference type="Google" id="ProtNLM"/>
    </source>
</evidence>
<organism evidence="1 2">
    <name type="scientific">Bacteroides uniformis</name>
    <dbReference type="NCBI Taxonomy" id="820"/>
    <lineage>
        <taxon>Bacteria</taxon>
        <taxon>Pseudomonadati</taxon>
        <taxon>Bacteroidota</taxon>
        <taxon>Bacteroidia</taxon>
        <taxon>Bacteroidales</taxon>
        <taxon>Bacteroidaceae</taxon>
        <taxon>Bacteroides</taxon>
    </lineage>
</organism>
<dbReference type="EMBL" id="CZBF01000002">
    <property type="protein sequence ID" value="CUP58018.1"/>
    <property type="molecule type" value="Genomic_DNA"/>
</dbReference>
<dbReference type="RefSeq" id="WP_057279537.1">
    <property type="nucleotide sequence ID" value="NZ_CZBF01000002.1"/>
</dbReference>
<protein>
    <recommendedName>
        <fullName evidence="3">DUF3990 domain-containing protein</fullName>
    </recommendedName>
</protein>
<sequence length="187" mass="22283">MNRIIYQTVEDRENPDYVEQHGPFICTNKNAWLGEGYYFWDTIIELAHWWGNLCYKDSGYIICQSACDDKLEKVFDLVGRPEHLIEMKRCSEIITKRWHKTTVYVPEIIAYLKQFTQFSTLYKAIRVNPLCTLPNSYIQSSLFRFNNRNRAFIDVCPAIQFCFFDKSLFTEDYLIVYPEMYCQTPVI</sequence>
<reference evidence="1 2" key="1">
    <citation type="submission" date="2015-09" db="EMBL/GenBank/DDBJ databases">
        <authorList>
            <consortium name="Pathogen Informatics"/>
        </authorList>
    </citation>
    <scope>NUCLEOTIDE SEQUENCE [LARGE SCALE GENOMIC DNA]</scope>
    <source>
        <strain evidence="1 2">2789STDY5834942</strain>
    </source>
</reference>
<dbReference type="Proteomes" id="UP000095788">
    <property type="component" value="Unassembled WGS sequence"/>
</dbReference>